<organism evidence="5 6">
    <name type="scientific">Paenibacillus foliorum</name>
    <dbReference type="NCBI Taxonomy" id="2654974"/>
    <lineage>
        <taxon>Bacteria</taxon>
        <taxon>Bacillati</taxon>
        <taxon>Bacillota</taxon>
        <taxon>Bacilli</taxon>
        <taxon>Bacillales</taxon>
        <taxon>Paenibacillaceae</taxon>
        <taxon>Paenibacillus</taxon>
    </lineage>
</organism>
<evidence type="ECO:0000259" key="4">
    <source>
        <dbReference type="Pfam" id="PF00251"/>
    </source>
</evidence>
<keyword evidence="3" id="KW-0326">Glycosidase</keyword>
<dbReference type="InterPro" id="IPR013148">
    <property type="entry name" value="Glyco_hydro_32_N"/>
</dbReference>
<dbReference type="SUPFAM" id="SSF75005">
    <property type="entry name" value="Arabinanase/levansucrase/invertase"/>
    <property type="match status" value="2"/>
</dbReference>
<dbReference type="PANTHER" id="PTHR35279">
    <property type="match status" value="1"/>
</dbReference>
<comment type="caution">
    <text evidence="5">The sequence shown here is derived from an EMBL/GenBank/DDBJ whole genome shotgun (WGS) entry which is preliminary data.</text>
</comment>
<evidence type="ECO:0000256" key="2">
    <source>
        <dbReference type="ARBA" id="ARBA00022801"/>
    </source>
</evidence>
<dbReference type="AlphaFoldDB" id="A0A972GU27"/>
<keyword evidence="2" id="KW-0378">Hydrolase</keyword>
<keyword evidence="6" id="KW-1185">Reference proteome</keyword>
<dbReference type="InterPro" id="IPR023296">
    <property type="entry name" value="Glyco_hydro_beta-prop_sf"/>
</dbReference>
<sequence>MNIEPYLTPYKLGKPVLVGSGIPGHFDERAVDCPFVFQHNDQFYMMYVGFDGTGYQTALATSNDLLQWEHLGIILRRNEGSGWDSKNVAGTWILKENQLDAPPVLKKWNNKYWMVYHAYPDFGYEEGSAKIGIAWSEDESLLEWHRLPDPILTPEEGADWEKGGLYKECLIEAKGRFYLFYNAKNKNKGRWIEQTGVAFSTDLLQWQRYEHNPVLKVSPDRWDSGFVSDPCILQHNNEWIMYFFGYNYKQAQEGIALSKDLLNWEKYPDPIICVGEEGSIDSIFAHKPSVITHNGVLYHFYCSCRLIKDGDRTINYGKEFRTISVAASQDIFTSLSVTKET</sequence>
<evidence type="ECO:0000256" key="1">
    <source>
        <dbReference type="ARBA" id="ARBA00009902"/>
    </source>
</evidence>
<dbReference type="GO" id="GO:0016798">
    <property type="term" value="F:hydrolase activity, acting on glycosyl bonds"/>
    <property type="evidence" value="ECO:0007669"/>
    <property type="project" value="UniProtKB-KW"/>
</dbReference>
<dbReference type="Gene3D" id="2.115.10.20">
    <property type="entry name" value="Glycosyl hydrolase domain, family 43"/>
    <property type="match status" value="3"/>
</dbReference>
<protein>
    <submittedName>
        <fullName evidence="5">Family 43 glycosylhydrolase</fullName>
    </submittedName>
</protein>
<evidence type="ECO:0000313" key="5">
    <source>
        <dbReference type="EMBL" id="NOU96881.1"/>
    </source>
</evidence>
<proteinExistence type="inferred from homology"/>
<comment type="similarity">
    <text evidence="1">Belongs to the glycosyl hydrolase 32 family.</text>
</comment>
<gene>
    <name evidence="5" type="ORF">GC093_27200</name>
</gene>
<dbReference type="EMBL" id="WHOD01000102">
    <property type="protein sequence ID" value="NOU96881.1"/>
    <property type="molecule type" value="Genomic_DNA"/>
</dbReference>
<name>A0A972GU27_9BACL</name>
<dbReference type="RefSeq" id="WP_171655114.1">
    <property type="nucleotide sequence ID" value="NZ_WHOD01000102.1"/>
</dbReference>
<dbReference type="PANTHER" id="PTHR35279:SF1">
    <property type="entry name" value="ARABINANASE_LEVANSUCRASE_INVERTASE"/>
    <property type="match status" value="1"/>
</dbReference>
<reference evidence="5" key="1">
    <citation type="submission" date="2019-10" db="EMBL/GenBank/DDBJ databases">
        <title>Description of Paenibacillus glebae sp. nov.</title>
        <authorList>
            <person name="Carlier A."/>
            <person name="Qi S."/>
        </authorList>
    </citation>
    <scope>NUCLEOTIDE SEQUENCE</scope>
    <source>
        <strain evidence="5">LMG 31456</strain>
    </source>
</reference>
<feature type="domain" description="Glycosyl hydrolase family 32 N-terminal" evidence="4">
    <location>
        <begin position="102"/>
        <end position="269"/>
    </location>
</feature>
<evidence type="ECO:0000256" key="3">
    <source>
        <dbReference type="ARBA" id="ARBA00023295"/>
    </source>
</evidence>
<dbReference type="Pfam" id="PF00251">
    <property type="entry name" value="Glyco_hydro_32N"/>
    <property type="match status" value="1"/>
</dbReference>
<evidence type="ECO:0000313" key="6">
    <source>
        <dbReference type="Proteomes" id="UP000641588"/>
    </source>
</evidence>
<accession>A0A972GU27</accession>
<dbReference type="Proteomes" id="UP000641588">
    <property type="component" value="Unassembled WGS sequence"/>
</dbReference>